<feature type="transmembrane region" description="Helical" evidence="1">
    <location>
        <begin position="126"/>
        <end position="147"/>
    </location>
</feature>
<feature type="transmembrane region" description="Helical" evidence="1">
    <location>
        <begin position="193"/>
        <end position="213"/>
    </location>
</feature>
<sequence>MDSIRDYDFDIIESIKAGWEYIYGVKIQFVVAFALYVAAAIMVQLVLGVVFPQGTTEAPNLLNQQIVGILSYPILMPIMAGIIMMAIKYRRGEAVDFKSVFDYFYITGKLALAGILIYILTVIGMMLLILPGIYVSVAYAFTIPLIVERDMDVWDAMELSRKTVTKHWFKVAGLIGLLSIIMFIGAIPFGIGLVWAIPLMFVTLYGLIYPVMFGSNVN</sequence>
<proteinExistence type="predicted"/>
<gene>
    <name evidence="2" type="ORF">MNB_SV-3-198</name>
</gene>
<dbReference type="PANTHER" id="PTHR40076:SF1">
    <property type="entry name" value="MEMBRANE PROTEIN"/>
    <property type="match status" value="1"/>
</dbReference>
<feature type="transmembrane region" description="Helical" evidence="1">
    <location>
        <begin position="21"/>
        <end position="46"/>
    </location>
</feature>
<feature type="transmembrane region" description="Helical" evidence="1">
    <location>
        <begin position="99"/>
        <end position="120"/>
    </location>
</feature>
<dbReference type="InterPro" id="IPR010380">
    <property type="entry name" value="DUF975"/>
</dbReference>
<dbReference type="EMBL" id="FPHI01000006">
    <property type="protein sequence ID" value="SFV53354.1"/>
    <property type="molecule type" value="Genomic_DNA"/>
</dbReference>
<organism evidence="2">
    <name type="scientific">hydrothermal vent metagenome</name>
    <dbReference type="NCBI Taxonomy" id="652676"/>
    <lineage>
        <taxon>unclassified sequences</taxon>
        <taxon>metagenomes</taxon>
        <taxon>ecological metagenomes</taxon>
    </lineage>
</organism>
<accession>A0A1W1BIH3</accession>
<protein>
    <recommendedName>
        <fullName evidence="3">Integral membrane protein</fullName>
    </recommendedName>
</protein>
<keyword evidence="1" id="KW-0472">Membrane</keyword>
<name>A0A1W1BIH3_9ZZZZ</name>
<evidence type="ECO:0000256" key="1">
    <source>
        <dbReference type="SAM" id="Phobius"/>
    </source>
</evidence>
<evidence type="ECO:0008006" key="3">
    <source>
        <dbReference type="Google" id="ProtNLM"/>
    </source>
</evidence>
<feature type="transmembrane region" description="Helical" evidence="1">
    <location>
        <begin position="66"/>
        <end position="87"/>
    </location>
</feature>
<evidence type="ECO:0000313" key="2">
    <source>
        <dbReference type="EMBL" id="SFV53354.1"/>
    </source>
</evidence>
<feature type="transmembrane region" description="Helical" evidence="1">
    <location>
        <begin position="168"/>
        <end position="187"/>
    </location>
</feature>
<dbReference type="PANTHER" id="PTHR40076">
    <property type="entry name" value="MEMBRANE PROTEIN-RELATED"/>
    <property type="match status" value="1"/>
</dbReference>
<keyword evidence="1" id="KW-1133">Transmembrane helix</keyword>
<dbReference type="AlphaFoldDB" id="A0A1W1BIH3"/>
<reference evidence="2" key="1">
    <citation type="submission" date="2016-10" db="EMBL/GenBank/DDBJ databases">
        <authorList>
            <person name="de Groot N.N."/>
        </authorList>
    </citation>
    <scope>NUCLEOTIDE SEQUENCE</scope>
</reference>
<keyword evidence="1" id="KW-0812">Transmembrane</keyword>